<feature type="domain" description="RGS" evidence="2">
    <location>
        <begin position="652"/>
        <end position="709"/>
    </location>
</feature>
<dbReference type="EMBL" id="JAGXEW010000014">
    <property type="protein sequence ID" value="KAK1164152.1"/>
    <property type="molecule type" value="Genomic_DNA"/>
</dbReference>
<protein>
    <submittedName>
        <fullName evidence="3">Regulator of G-protein signaling protein-like</fullName>
    </submittedName>
</protein>
<dbReference type="PANTHER" id="PTHR47079:SF1">
    <property type="entry name" value="REGULATOR OF G-PROTEIN SIGNALING PROTEIN-LIKE"/>
    <property type="match status" value="1"/>
</dbReference>
<organism evidence="3 4">
    <name type="scientific">Acipenser oxyrinchus oxyrinchus</name>
    <dbReference type="NCBI Taxonomy" id="40147"/>
    <lineage>
        <taxon>Eukaryota</taxon>
        <taxon>Metazoa</taxon>
        <taxon>Chordata</taxon>
        <taxon>Craniata</taxon>
        <taxon>Vertebrata</taxon>
        <taxon>Euteleostomi</taxon>
        <taxon>Actinopterygii</taxon>
        <taxon>Chondrostei</taxon>
        <taxon>Acipenseriformes</taxon>
        <taxon>Acipenseridae</taxon>
        <taxon>Acipenser</taxon>
    </lineage>
</organism>
<evidence type="ECO:0000313" key="3">
    <source>
        <dbReference type="EMBL" id="KAK1164152.1"/>
    </source>
</evidence>
<evidence type="ECO:0000259" key="2">
    <source>
        <dbReference type="PROSITE" id="PS50132"/>
    </source>
</evidence>
<keyword evidence="4" id="KW-1185">Reference proteome</keyword>
<dbReference type="InterPro" id="IPR053282">
    <property type="entry name" value="RGS_domain-containing"/>
</dbReference>
<dbReference type="InterPro" id="IPR044926">
    <property type="entry name" value="RGS_subdomain_2"/>
</dbReference>
<reference evidence="3" key="1">
    <citation type="submission" date="2022-02" db="EMBL/GenBank/DDBJ databases">
        <title>Atlantic sturgeon de novo genome assembly.</title>
        <authorList>
            <person name="Stock M."/>
            <person name="Klopp C."/>
            <person name="Guiguen Y."/>
            <person name="Cabau C."/>
            <person name="Parinello H."/>
            <person name="Santidrian Yebra-Pimentel E."/>
            <person name="Kuhl H."/>
            <person name="Dirks R.P."/>
            <person name="Guessner J."/>
            <person name="Wuertz S."/>
            <person name="Du K."/>
            <person name="Schartl M."/>
        </authorList>
    </citation>
    <scope>NUCLEOTIDE SEQUENCE</scope>
    <source>
        <strain evidence="3">STURGEONOMICS-FGT-2020</strain>
        <tissue evidence="3">Whole blood</tissue>
    </source>
</reference>
<sequence>MKTSGTNEIPEKQFVKELVNCLKDEVFVDFFNTFLSLPVYGQIPFFHIAESKWIMCPELPYNKDITYVRFLEWLYTHRYTYFQKTELYHYCKLCQELLLFSTCQETGAPRWVFAGQWLLKRCIGSVRGIKRFCSFIKGTCGEELVAFWVSVGRLLQIDETDSNQRNIYLSYLQVLKVVHLQEGSTVAVTCKITPDTLLKIFNRDHPFKTRRDLLGKMRDEALLKVHTYWLPQFLTHCKLSMQKVEECRAILQKYKEKAFHEYQGQLTGHQTVNLSVRRVKVELSQSVTEPYSSKQTKKRLWNIPLQSARSKSRAKSNFLESPCTLPLIKSKTDPERSSKDNDKLPKILHRPIIKPPSILSFQSLPENPCQYEYMSCVLTADGFAGGPFETFLKTKGHTSELHYLGLWNEMYSFLNLVLRSQDGCGHILRQIVAERIVEVYLSKESRKYVQLQEKTTEHLRNLLPAGEVIPWILTAQNEICEKLCSSYDDFLDEDDKNFLILLSRSSLNEIKLKQKACGATLVFKKSDQLLDRMRVALDLCQACSSNGDADMLNEDTWALMPLEDIRNGGSIQLAPSKRHARRQMSFTELAKKYPKLAAKETSINYRLYYKNRPHYEVQSKPISTGILLKKANITFLKKGNSILRRPTTRPRSLAEVLRNPVGTEFFKRYLKMFGAQGPVLFYQEVEKLTEIHDPKIIKLKIIRIVDRFFGQKMKPEVYLQCNDNIILEIPRMPSVTLNLLLTAQNQVLKSLEEKWLRPYQDTFPPVATTTTISDTSIRDGLLKDKLQHIWSAFCSCIRSVCKFRSAMKNQTVRKGFEDYLKQEANDYSESRTIFVSSSATTSTQVAENKEEADTTQVKRRVVNNKALSVGFIVNDLSFYLEAEKFRNLADAGRIMASAGMYGEKDQAQLHSKAEMIIKLFLRSEISPKLRINIAEVQKEMILLSVLHGNIDRSLFHSAVMSVFPTLIFCWKKYCSWKVMCSMYGHKKDQKKREIVEFPNYLEPNLNGEWYMKMVSLTEELPIMRFAISHGLQLIIPQSRFDVKGCASNTYHVKSTGQQDTESSVPGTPPVHARNRRRSGSIVRERYIRFCTSPQAKEEDRLGVGRIASPRHSDPYM</sequence>
<dbReference type="Gene3D" id="1.10.167.10">
    <property type="entry name" value="Regulator of G-protein Signalling 4, domain 2"/>
    <property type="match status" value="2"/>
</dbReference>
<dbReference type="SMART" id="SM00315">
    <property type="entry name" value="RGS"/>
    <property type="match status" value="1"/>
</dbReference>
<dbReference type="AlphaFoldDB" id="A0AAD8D8J3"/>
<feature type="compositionally biased region" description="Polar residues" evidence="1">
    <location>
        <begin position="1053"/>
        <end position="1065"/>
    </location>
</feature>
<proteinExistence type="predicted"/>
<comment type="caution">
    <text evidence="3">The sequence shown here is derived from an EMBL/GenBank/DDBJ whole genome shotgun (WGS) entry which is preliminary data.</text>
</comment>
<name>A0AAD8D8J3_ACIOX</name>
<dbReference type="PANTHER" id="PTHR47079">
    <property type="entry name" value="REGULATOR OF G-PROTEIN SIGNALING PROTEIN-LIKE"/>
    <property type="match status" value="1"/>
</dbReference>
<evidence type="ECO:0000256" key="1">
    <source>
        <dbReference type="SAM" id="MobiDB-lite"/>
    </source>
</evidence>
<feature type="region of interest" description="Disordered" evidence="1">
    <location>
        <begin position="1053"/>
        <end position="1077"/>
    </location>
</feature>
<dbReference type="InterPro" id="IPR016137">
    <property type="entry name" value="RGS"/>
</dbReference>
<dbReference type="InterPro" id="IPR036305">
    <property type="entry name" value="RGS_sf"/>
</dbReference>
<accession>A0AAD8D8J3</accession>
<dbReference type="SUPFAM" id="SSF48097">
    <property type="entry name" value="Regulator of G-protein signaling, RGS"/>
    <property type="match status" value="3"/>
</dbReference>
<evidence type="ECO:0000313" key="4">
    <source>
        <dbReference type="Proteomes" id="UP001230051"/>
    </source>
</evidence>
<dbReference type="Proteomes" id="UP001230051">
    <property type="component" value="Unassembled WGS sequence"/>
</dbReference>
<dbReference type="PROSITE" id="PS50132">
    <property type="entry name" value="RGS"/>
    <property type="match status" value="1"/>
</dbReference>
<gene>
    <name evidence="3" type="primary">RGSL1</name>
    <name evidence="3" type="ORF">AOXY_G16164</name>
</gene>
<dbReference type="Pfam" id="PF00615">
    <property type="entry name" value="RGS"/>
    <property type="match status" value="1"/>
</dbReference>